<dbReference type="AlphaFoldDB" id="A0A6C0AW57"/>
<accession>A0A6C0AW57</accession>
<dbReference type="EMBL" id="MN738760">
    <property type="protein sequence ID" value="QHS83511.1"/>
    <property type="molecule type" value="Genomic_DNA"/>
</dbReference>
<name>A0A6C0AW57_9ZZZZ</name>
<evidence type="ECO:0000313" key="1">
    <source>
        <dbReference type="EMBL" id="QHS83511.1"/>
    </source>
</evidence>
<reference evidence="1" key="1">
    <citation type="journal article" date="2020" name="Nature">
        <title>Giant virus diversity and host interactions through global metagenomics.</title>
        <authorList>
            <person name="Schulz F."/>
            <person name="Roux S."/>
            <person name="Paez-Espino D."/>
            <person name="Jungbluth S."/>
            <person name="Walsh D.A."/>
            <person name="Denef V.J."/>
            <person name="McMahon K.D."/>
            <person name="Konstantinidis K.T."/>
            <person name="Eloe-Fadrosh E.A."/>
            <person name="Kyrpides N.C."/>
            <person name="Woyke T."/>
        </authorList>
    </citation>
    <scope>NUCLEOTIDE SEQUENCE</scope>
    <source>
        <strain evidence="1">GVMAG-S-ERX555961-36</strain>
    </source>
</reference>
<protein>
    <submittedName>
        <fullName evidence="1">Uncharacterized protein</fullName>
    </submittedName>
</protein>
<proteinExistence type="predicted"/>
<organism evidence="1">
    <name type="scientific">viral metagenome</name>
    <dbReference type="NCBI Taxonomy" id="1070528"/>
    <lineage>
        <taxon>unclassified sequences</taxon>
        <taxon>metagenomes</taxon>
        <taxon>organismal metagenomes</taxon>
    </lineage>
</organism>
<sequence length="191" mass="22934">MRMENCHNLRHRIIRKTKLGSSNSEIINILDKISKKTKIPPDIQNSLNNSCMNIIDTKLKREICEFFPRLKRVHIQKKYWKYARDITTKLFLKLPHKYKKGYLIYLEQDTYILDRPNIRAFEFLLQHFNDIVRYIGNRDESIHNDVFDFIVCFYGEHSIKPPTKVNSRDIVCSVTEYFFIKEIVDIEQGLF</sequence>